<dbReference type="Gene3D" id="1.10.510.10">
    <property type="entry name" value="Transferase(Phosphotransferase) domain 1"/>
    <property type="match status" value="1"/>
</dbReference>
<organism evidence="8 9">
    <name type="scientific">Rhizoctonia solani AG-3 Rhs1AP</name>
    <dbReference type="NCBI Taxonomy" id="1086054"/>
    <lineage>
        <taxon>Eukaryota</taxon>
        <taxon>Fungi</taxon>
        <taxon>Dikarya</taxon>
        <taxon>Basidiomycota</taxon>
        <taxon>Agaricomycotina</taxon>
        <taxon>Agaricomycetes</taxon>
        <taxon>Cantharellales</taxon>
        <taxon>Ceratobasidiaceae</taxon>
        <taxon>Rhizoctonia</taxon>
    </lineage>
</organism>
<evidence type="ECO:0000256" key="4">
    <source>
        <dbReference type="ARBA" id="ARBA00022741"/>
    </source>
</evidence>
<protein>
    <submittedName>
        <fullName evidence="8">Kinase domain protein</fullName>
    </submittedName>
</protein>
<dbReference type="Pfam" id="PF00069">
    <property type="entry name" value="Pkinase"/>
    <property type="match status" value="1"/>
</dbReference>
<dbReference type="PANTHER" id="PTHR11584">
    <property type="entry name" value="SERINE/THREONINE PROTEIN KINASE"/>
    <property type="match status" value="1"/>
</dbReference>
<dbReference type="InterPro" id="IPR008271">
    <property type="entry name" value="Ser/Thr_kinase_AS"/>
</dbReference>
<dbReference type="PROSITE" id="PS00108">
    <property type="entry name" value="PROTEIN_KINASE_ST"/>
    <property type="match status" value="1"/>
</dbReference>
<reference evidence="9" key="1">
    <citation type="journal article" date="2014" name="Genome Announc.">
        <title>Draft genome sequence of the plant-pathogenic soil fungus Rhizoctonia solani anastomosis group 3 strain Rhs1AP.</title>
        <authorList>
            <person name="Cubeta M.A."/>
            <person name="Thomas E."/>
            <person name="Dean R.A."/>
            <person name="Jabaji S."/>
            <person name="Neate S.M."/>
            <person name="Tavantzis S."/>
            <person name="Toda T."/>
            <person name="Vilgalys R."/>
            <person name="Bharathan N."/>
            <person name="Fedorova-Abrams N."/>
            <person name="Pakala S.B."/>
            <person name="Pakala S.M."/>
            <person name="Zafar N."/>
            <person name="Joardar V."/>
            <person name="Losada L."/>
            <person name="Nierman W.C."/>
        </authorList>
    </citation>
    <scope>NUCLEOTIDE SEQUENCE [LARGE SCALE GENOMIC DNA]</scope>
    <source>
        <strain evidence="9">AG-3</strain>
    </source>
</reference>
<evidence type="ECO:0000256" key="5">
    <source>
        <dbReference type="ARBA" id="ARBA00022777"/>
    </source>
</evidence>
<keyword evidence="6" id="KW-0067">ATP-binding</keyword>
<dbReference type="PROSITE" id="PS50011">
    <property type="entry name" value="PROTEIN_KINASE_DOM"/>
    <property type="match status" value="1"/>
</dbReference>
<dbReference type="GO" id="GO:0004674">
    <property type="term" value="F:protein serine/threonine kinase activity"/>
    <property type="evidence" value="ECO:0007669"/>
    <property type="project" value="UniProtKB-KW"/>
</dbReference>
<keyword evidence="4" id="KW-0547">Nucleotide-binding</keyword>
<evidence type="ECO:0000256" key="1">
    <source>
        <dbReference type="ARBA" id="ARBA00006529"/>
    </source>
</evidence>
<dbReference type="EMBL" id="JATN01000322">
    <property type="protein sequence ID" value="EUC57483.1"/>
    <property type="molecule type" value="Genomic_DNA"/>
</dbReference>
<sequence>MKNGSLVQYIEQNPQFDRFQPSLELASAVAYLHDVGIVHGDIKSDNVIISDDGHVQLGDFGSASLLEYASVSFTNTGFHGTLRFMAPEILKGEQPTKESDVYALGMVSHPHSFSANHMMNIGVANIDDIYRTIPFKVTAQKVQPERPDFPGLFVDQAAKDELCNWSKGIANGPRAVYDSSPNVHIK</sequence>
<dbReference type="PANTHER" id="PTHR11584:SF369">
    <property type="entry name" value="MITOGEN-ACTIVATED PROTEIN KINASE KINASE KINASE 19-RELATED"/>
    <property type="match status" value="1"/>
</dbReference>
<evidence type="ECO:0000256" key="6">
    <source>
        <dbReference type="ARBA" id="ARBA00022840"/>
    </source>
</evidence>
<dbReference type="SMART" id="SM00220">
    <property type="entry name" value="S_TKc"/>
    <property type="match status" value="1"/>
</dbReference>
<comment type="caution">
    <text evidence="8">The sequence shown here is derived from an EMBL/GenBank/DDBJ whole genome shotgun (WGS) entry which is preliminary data.</text>
</comment>
<feature type="domain" description="Protein kinase" evidence="7">
    <location>
        <begin position="1"/>
        <end position="186"/>
    </location>
</feature>
<gene>
    <name evidence="8" type="ORF">RSOL_223330</name>
</gene>
<dbReference type="OrthoDB" id="4062651at2759"/>
<keyword evidence="3" id="KW-0808">Transferase</keyword>
<dbReference type="AlphaFoldDB" id="X8J589"/>
<evidence type="ECO:0000259" key="7">
    <source>
        <dbReference type="PROSITE" id="PS50011"/>
    </source>
</evidence>
<proteinExistence type="inferred from homology"/>
<feature type="non-terminal residue" evidence="8">
    <location>
        <position position="186"/>
    </location>
</feature>
<evidence type="ECO:0000313" key="9">
    <source>
        <dbReference type="Proteomes" id="UP000030108"/>
    </source>
</evidence>
<evidence type="ECO:0000256" key="3">
    <source>
        <dbReference type="ARBA" id="ARBA00022679"/>
    </source>
</evidence>
<comment type="similarity">
    <text evidence="1">Belongs to the protein kinase superfamily. STE Ser/Thr protein kinase family. MAP kinase kinase kinase subfamily.</text>
</comment>
<dbReference type="Proteomes" id="UP000030108">
    <property type="component" value="Unassembled WGS sequence"/>
</dbReference>
<evidence type="ECO:0000313" key="8">
    <source>
        <dbReference type="EMBL" id="EUC57483.1"/>
    </source>
</evidence>
<dbReference type="GO" id="GO:0005524">
    <property type="term" value="F:ATP binding"/>
    <property type="evidence" value="ECO:0007669"/>
    <property type="project" value="UniProtKB-KW"/>
</dbReference>
<dbReference type="InterPro" id="IPR000719">
    <property type="entry name" value="Prot_kinase_dom"/>
</dbReference>
<name>X8J589_9AGAM</name>
<evidence type="ECO:0000256" key="2">
    <source>
        <dbReference type="ARBA" id="ARBA00022527"/>
    </source>
</evidence>
<dbReference type="InterPro" id="IPR011009">
    <property type="entry name" value="Kinase-like_dom_sf"/>
</dbReference>
<dbReference type="SUPFAM" id="SSF56112">
    <property type="entry name" value="Protein kinase-like (PK-like)"/>
    <property type="match status" value="1"/>
</dbReference>
<accession>X8J589</accession>
<keyword evidence="2" id="KW-0723">Serine/threonine-protein kinase</keyword>
<keyword evidence="5 8" id="KW-0418">Kinase</keyword>